<dbReference type="HOGENOM" id="CLU_000960_22_1_1"/>
<evidence type="ECO:0000256" key="4">
    <source>
        <dbReference type="ARBA" id="ARBA00022989"/>
    </source>
</evidence>
<feature type="compositionally biased region" description="Polar residues" evidence="6">
    <location>
        <begin position="60"/>
        <end position="72"/>
    </location>
</feature>
<dbReference type="InParanoid" id="H6C097"/>
<accession>H6C097</accession>
<feature type="transmembrane region" description="Helical" evidence="7">
    <location>
        <begin position="362"/>
        <end position="383"/>
    </location>
</feature>
<dbReference type="OrthoDB" id="10021397at2759"/>
<feature type="transmembrane region" description="Helical" evidence="7">
    <location>
        <begin position="250"/>
        <end position="271"/>
    </location>
</feature>
<dbReference type="OMA" id="IGYVTPW"/>
<protein>
    <submittedName>
        <fullName evidence="9">DNA repair protein RAD50</fullName>
    </submittedName>
</protein>
<feature type="transmembrane region" description="Helical" evidence="7">
    <location>
        <begin position="132"/>
        <end position="151"/>
    </location>
</feature>
<feature type="transmembrane region" description="Helical" evidence="7">
    <location>
        <begin position="566"/>
        <end position="585"/>
    </location>
</feature>
<dbReference type="GO" id="GO:0005886">
    <property type="term" value="C:plasma membrane"/>
    <property type="evidence" value="ECO:0007669"/>
    <property type="project" value="TreeGrafter"/>
</dbReference>
<feature type="compositionally biased region" description="Basic and acidic residues" evidence="6">
    <location>
        <begin position="594"/>
        <end position="614"/>
    </location>
</feature>
<evidence type="ECO:0000256" key="3">
    <source>
        <dbReference type="ARBA" id="ARBA00022692"/>
    </source>
</evidence>
<feature type="transmembrane region" description="Helical" evidence="7">
    <location>
        <begin position="323"/>
        <end position="342"/>
    </location>
</feature>
<dbReference type="PRINTS" id="PR01036">
    <property type="entry name" value="TCRTETB"/>
</dbReference>
<feature type="transmembrane region" description="Helical" evidence="7">
    <location>
        <begin position="194"/>
        <end position="212"/>
    </location>
</feature>
<name>H6C097_EXODN</name>
<feature type="transmembrane region" description="Helical" evidence="7">
    <location>
        <begin position="219"/>
        <end position="238"/>
    </location>
</feature>
<dbReference type="eggNOG" id="KOG0254">
    <property type="taxonomic scope" value="Eukaryota"/>
</dbReference>
<dbReference type="Proteomes" id="UP000007304">
    <property type="component" value="Unassembled WGS sequence"/>
</dbReference>
<keyword evidence="4 7" id="KW-1133">Transmembrane helix</keyword>
<dbReference type="InterPro" id="IPR020846">
    <property type="entry name" value="MFS_dom"/>
</dbReference>
<comment type="subcellular location">
    <subcellularLocation>
        <location evidence="1">Membrane</location>
        <topology evidence="1">Multi-pass membrane protein</topology>
    </subcellularLocation>
</comment>
<dbReference type="VEuPathDB" id="FungiDB:HMPREF1120_05239"/>
<dbReference type="InterPro" id="IPR011701">
    <property type="entry name" value="MFS"/>
</dbReference>
<dbReference type="PANTHER" id="PTHR23501">
    <property type="entry name" value="MAJOR FACILITATOR SUPERFAMILY"/>
    <property type="match status" value="1"/>
</dbReference>
<keyword evidence="10" id="KW-1185">Reference proteome</keyword>
<dbReference type="InterPro" id="IPR036259">
    <property type="entry name" value="MFS_trans_sf"/>
</dbReference>
<keyword evidence="3 7" id="KW-0812">Transmembrane</keyword>
<evidence type="ECO:0000259" key="8">
    <source>
        <dbReference type="PROSITE" id="PS50850"/>
    </source>
</evidence>
<dbReference type="CDD" id="cd17502">
    <property type="entry name" value="MFS_Azr1_MDR_like"/>
    <property type="match status" value="1"/>
</dbReference>
<evidence type="ECO:0000256" key="2">
    <source>
        <dbReference type="ARBA" id="ARBA00007520"/>
    </source>
</evidence>
<feature type="transmembrane region" description="Helical" evidence="7">
    <location>
        <begin position="494"/>
        <end position="513"/>
    </location>
</feature>
<dbReference type="FunCoup" id="H6C097">
    <property type="interactions" value="52"/>
</dbReference>
<dbReference type="GO" id="GO:0022857">
    <property type="term" value="F:transmembrane transporter activity"/>
    <property type="evidence" value="ECO:0007669"/>
    <property type="project" value="InterPro"/>
</dbReference>
<reference evidence="9" key="1">
    <citation type="submission" date="2011-07" db="EMBL/GenBank/DDBJ databases">
        <title>The Genome Sequence of Exophiala (Wangiella) dermatitidis NIH/UT8656.</title>
        <authorList>
            <consortium name="The Broad Institute Genome Sequencing Platform"/>
            <person name="Cuomo C."/>
            <person name="Wang Z."/>
            <person name="Hunicke-Smith S."/>
            <person name="Szanislo P.J."/>
            <person name="Earl A."/>
            <person name="Young S.K."/>
            <person name="Zeng Q."/>
            <person name="Gargeya S."/>
            <person name="Fitzgerald M."/>
            <person name="Haas B."/>
            <person name="Abouelleil A."/>
            <person name="Alvarado L."/>
            <person name="Arachchi H.M."/>
            <person name="Berlin A."/>
            <person name="Brown A."/>
            <person name="Chapman S.B."/>
            <person name="Chen Z."/>
            <person name="Dunbar C."/>
            <person name="Freedman E."/>
            <person name="Gearin G."/>
            <person name="Gellesch M."/>
            <person name="Goldberg J."/>
            <person name="Griggs A."/>
            <person name="Gujja S."/>
            <person name="Heiman D."/>
            <person name="Howarth C."/>
            <person name="Larson L."/>
            <person name="Lui A."/>
            <person name="MacDonald P.J.P."/>
            <person name="Montmayeur A."/>
            <person name="Murphy C."/>
            <person name="Neiman D."/>
            <person name="Pearson M."/>
            <person name="Priest M."/>
            <person name="Roberts A."/>
            <person name="Saif S."/>
            <person name="Shea T."/>
            <person name="Shenoy N."/>
            <person name="Sisk P."/>
            <person name="Stolte C."/>
            <person name="Sykes S."/>
            <person name="Wortman J."/>
            <person name="Nusbaum C."/>
            <person name="Birren B."/>
        </authorList>
    </citation>
    <scope>NUCLEOTIDE SEQUENCE</scope>
    <source>
        <strain evidence="9">NIH/UT8656</strain>
    </source>
</reference>
<feature type="region of interest" description="Disordered" evidence="6">
    <location>
        <begin position="59"/>
        <end position="83"/>
    </location>
</feature>
<dbReference type="SUPFAM" id="SSF103473">
    <property type="entry name" value="MFS general substrate transporter"/>
    <property type="match status" value="1"/>
</dbReference>
<evidence type="ECO:0000256" key="1">
    <source>
        <dbReference type="ARBA" id="ARBA00004141"/>
    </source>
</evidence>
<comment type="similarity">
    <text evidence="2">Belongs to the major facilitator superfamily. TCR/Tet family.</text>
</comment>
<feature type="transmembrane region" description="Helical" evidence="7">
    <location>
        <begin position="422"/>
        <end position="444"/>
    </location>
</feature>
<dbReference type="AlphaFoldDB" id="H6C097"/>
<evidence type="ECO:0000313" key="9">
    <source>
        <dbReference type="EMBL" id="EHY57192.1"/>
    </source>
</evidence>
<evidence type="ECO:0000313" key="10">
    <source>
        <dbReference type="Proteomes" id="UP000007304"/>
    </source>
</evidence>
<dbReference type="PANTHER" id="PTHR23501:SF193">
    <property type="entry name" value="MULTIDRUG TRANSPORTER, PUTATIVE (AFU_ORTHOLOGUE AFUA_8G00940)-RELATED"/>
    <property type="match status" value="1"/>
</dbReference>
<organism evidence="9 10">
    <name type="scientific">Exophiala dermatitidis (strain ATCC 34100 / CBS 525.76 / NIH/UT8656)</name>
    <name type="common">Black yeast</name>
    <name type="synonym">Wangiella dermatitidis</name>
    <dbReference type="NCBI Taxonomy" id="858893"/>
    <lineage>
        <taxon>Eukaryota</taxon>
        <taxon>Fungi</taxon>
        <taxon>Dikarya</taxon>
        <taxon>Ascomycota</taxon>
        <taxon>Pezizomycotina</taxon>
        <taxon>Eurotiomycetes</taxon>
        <taxon>Chaetothyriomycetidae</taxon>
        <taxon>Chaetothyriales</taxon>
        <taxon>Herpotrichiellaceae</taxon>
        <taxon>Exophiala</taxon>
    </lineage>
</organism>
<feature type="region of interest" description="Disordered" evidence="6">
    <location>
        <begin position="589"/>
        <end position="614"/>
    </location>
</feature>
<dbReference type="GeneID" id="20309878"/>
<evidence type="ECO:0000256" key="5">
    <source>
        <dbReference type="ARBA" id="ARBA00023136"/>
    </source>
</evidence>
<feature type="transmembrane region" description="Helical" evidence="7">
    <location>
        <begin position="94"/>
        <end position="120"/>
    </location>
</feature>
<dbReference type="EMBL" id="JH226133">
    <property type="protein sequence ID" value="EHY57192.1"/>
    <property type="molecule type" value="Genomic_DNA"/>
</dbReference>
<sequence>MRSECNSWARDSSGKSTACLWTVTISMENTISEKTAQKWPVDTPSQPNGALPEGYPAGQTCPTPTRDANGSTRAYEDSKLRNSGPTTPLTGARLWILFTAVFFATFLMALNASIVSTAIPKITTHFNSLDDIGWYGSATLISTCAMQPLTGKLYTLFPIKQTYIVFVSIFFLGCVLCGAATSSEMLIGGRAVQGMGGAGMLNGAFTTIAAAAPKEYKPMFVGVGIGASTVGSVIGPLIGGALTESVTWRWCFYISLPPAGLILLIFLYLHIPEQIEKKTVIPNLKAIITNELDLIGFVLFATACVMALLALTWGGNTYRWDSATIIGLFCGAFGTTVVFAAWEVRRGDKAMMPPTVVRNRLVIFGCLTSWCQAGAMFTLTYYLPLWFQVIKNASPLMSGVMILPTAISQSAGAVAAGKFVQLIGYVTPWALFGSMVSSIGSGLMTTFTPSTGAGPWIGYQILIGVGRAPVLQMPITAVQNLLPPAEVAIATSQIFFFQYMGGAVMVAVAQTIFTNGLRSSMRTYASPDVDVGVVIGAGASAVRSTVSHADLPGVLRAYNQAIVDTFYLAMAGSCAAFLTSFGLGWQKLPSQGGKKTEKDEEKNQEKEVATGERE</sequence>
<feature type="domain" description="Major facilitator superfamily (MFS) profile" evidence="8">
    <location>
        <begin position="97"/>
        <end position="588"/>
    </location>
</feature>
<dbReference type="PROSITE" id="PS50850">
    <property type="entry name" value="MFS"/>
    <property type="match status" value="1"/>
</dbReference>
<dbReference type="FunFam" id="1.20.1250.20:FF:000196">
    <property type="entry name" value="MFS toxin efflux pump (AflT)"/>
    <property type="match status" value="1"/>
</dbReference>
<feature type="transmembrane region" description="Helical" evidence="7">
    <location>
        <begin position="292"/>
        <end position="311"/>
    </location>
</feature>
<dbReference type="Pfam" id="PF07690">
    <property type="entry name" value="MFS_1"/>
    <property type="match status" value="1"/>
</dbReference>
<evidence type="ECO:0000256" key="7">
    <source>
        <dbReference type="SAM" id="Phobius"/>
    </source>
</evidence>
<dbReference type="RefSeq" id="XP_009157653.1">
    <property type="nucleotide sequence ID" value="XM_009159405.1"/>
</dbReference>
<evidence type="ECO:0000256" key="6">
    <source>
        <dbReference type="SAM" id="MobiDB-lite"/>
    </source>
</evidence>
<feature type="transmembrane region" description="Helical" evidence="7">
    <location>
        <begin position="163"/>
        <end position="182"/>
    </location>
</feature>
<gene>
    <name evidence="9" type="ORF">HMPREF1120_05239</name>
</gene>
<proteinExistence type="inferred from homology"/>
<feature type="transmembrane region" description="Helical" evidence="7">
    <location>
        <begin position="395"/>
        <end position="415"/>
    </location>
</feature>
<keyword evidence="5 7" id="KW-0472">Membrane</keyword>
<dbReference type="Gene3D" id="1.20.1250.20">
    <property type="entry name" value="MFS general substrate transporter like domains"/>
    <property type="match status" value="2"/>
</dbReference>